<evidence type="ECO:0000256" key="1">
    <source>
        <dbReference type="SAM" id="SignalP"/>
    </source>
</evidence>
<evidence type="ECO:0000313" key="3">
    <source>
        <dbReference type="Proteomes" id="UP000822688"/>
    </source>
</evidence>
<accession>A0A8T0HDG3</accession>
<dbReference type="EMBL" id="CM026427">
    <property type="protein sequence ID" value="KAG0568965.1"/>
    <property type="molecule type" value="Genomic_DNA"/>
</dbReference>
<protein>
    <recommendedName>
        <fullName evidence="4">Secreted protein</fullName>
    </recommendedName>
</protein>
<evidence type="ECO:0008006" key="4">
    <source>
        <dbReference type="Google" id="ProtNLM"/>
    </source>
</evidence>
<keyword evidence="3" id="KW-1185">Reference proteome</keyword>
<organism evidence="2 3">
    <name type="scientific">Ceratodon purpureus</name>
    <name type="common">Fire moss</name>
    <name type="synonym">Dicranum purpureum</name>
    <dbReference type="NCBI Taxonomy" id="3225"/>
    <lineage>
        <taxon>Eukaryota</taxon>
        <taxon>Viridiplantae</taxon>
        <taxon>Streptophyta</taxon>
        <taxon>Embryophyta</taxon>
        <taxon>Bryophyta</taxon>
        <taxon>Bryophytina</taxon>
        <taxon>Bryopsida</taxon>
        <taxon>Dicranidae</taxon>
        <taxon>Pseudoditrichales</taxon>
        <taxon>Ditrichaceae</taxon>
        <taxon>Ceratodon</taxon>
    </lineage>
</organism>
<dbReference type="AlphaFoldDB" id="A0A8T0HDG3"/>
<proteinExistence type="predicted"/>
<gene>
    <name evidence="2" type="ORF">KC19_6G055800</name>
</gene>
<name>A0A8T0HDG3_CERPU</name>
<feature type="signal peptide" evidence="1">
    <location>
        <begin position="1"/>
        <end position="19"/>
    </location>
</feature>
<feature type="chain" id="PRO_5035833429" description="Secreted protein" evidence="1">
    <location>
        <begin position="20"/>
        <end position="85"/>
    </location>
</feature>
<keyword evidence="1" id="KW-0732">Signal</keyword>
<dbReference type="Proteomes" id="UP000822688">
    <property type="component" value="Chromosome 6"/>
</dbReference>
<sequence>MSVCLFLASNFWVVGTGESGMVVAIASILGRASCLQFGSKFQNVHKKPQFPTWRAVHMSCLPPDRRASAALLDEVSGEGGNDVQQ</sequence>
<reference evidence="2 3" key="1">
    <citation type="submission" date="2020-06" db="EMBL/GenBank/DDBJ databases">
        <title>WGS assembly of Ceratodon purpureus strain R40.</title>
        <authorList>
            <person name="Carey S.B."/>
            <person name="Jenkins J."/>
            <person name="Shu S."/>
            <person name="Lovell J.T."/>
            <person name="Sreedasyam A."/>
            <person name="Maumus F."/>
            <person name="Tiley G.P."/>
            <person name="Fernandez-Pozo N."/>
            <person name="Barry K."/>
            <person name="Chen C."/>
            <person name="Wang M."/>
            <person name="Lipzen A."/>
            <person name="Daum C."/>
            <person name="Saski C.A."/>
            <person name="Payton A.C."/>
            <person name="Mcbreen J.C."/>
            <person name="Conrad R.E."/>
            <person name="Kollar L.M."/>
            <person name="Olsson S."/>
            <person name="Huttunen S."/>
            <person name="Landis J.B."/>
            <person name="Wickett N.J."/>
            <person name="Johnson M.G."/>
            <person name="Rensing S.A."/>
            <person name="Grimwood J."/>
            <person name="Schmutz J."/>
            <person name="Mcdaniel S.F."/>
        </authorList>
    </citation>
    <scope>NUCLEOTIDE SEQUENCE [LARGE SCALE GENOMIC DNA]</scope>
    <source>
        <strain evidence="2 3">R40</strain>
    </source>
</reference>
<evidence type="ECO:0000313" key="2">
    <source>
        <dbReference type="EMBL" id="KAG0568965.1"/>
    </source>
</evidence>
<comment type="caution">
    <text evidence="2">The sequence shown here is derived from an EMBL/GenBank/DDBJ whole genome shotgun (WGS) entry which is preliminary data.</text>
</comment>